<keyword evidence="4" id="KW-1185">Reference proteome</keyword>
<reference evidence="3" key="1">
    <citation type="journal article" date="2023" name="Mol. Phylogenet. Evol.">
        <title>Genome-scale phylogeny and comparative genomics of the fungal order Sordariales.</title>
        <authorList>
            <person name="Hensen N."/>
            <person name="Bonometti L."/>
            <person name="Westerberg I."/>
            <person name="Brannstrom I.O."/>
            <person name="Guillou S."/>
            <person name="Cros-Aarteil S."/>
            <person name="Calhoun S."/>
            <person name="Haridas S."/>
            <person name="Kuo A."/>
            <person name="Mondo S."/>
            <person name="Pangilinan J."/>
            <person name="Riley R."/>
            <person name="LaButti K."/>
            <person name="Andreopoulos B."/>
            <person name="Lipzen A."/>
            <person name="Chen C."/>
            <person name="Yan M."/>
            <person name="Daum C."/>
            <person name="Ng V."/>
            <person name="Clum A."/>
            <person name="Steindorff A."/>
            <person name="Ohm R.A."/>
            <person name="Martin F."/>
            <person name="Silar P."/>
            <person name="Natvig D.O."/>
            <person name="Lalanne C."/>
            <person name="Gautier V."/>
            <person name="Ament-Velasquez S.L."/>
            <person name="Kruys A."/>
            <person name="Hutchinson M.I."/>
            <person name="Powell A.J."/>
            <person name="Barry K."/>
            <person name="Miller A.N."/>
            <person name="Grigoriev I.V."/>
            <person name="Debuchy R."/>
            <person name="Gladieux P."/>
            <person name="Hiltunen Thoren M."/>
            <person name="Johannesson H."/>
        </authorList>
    </citation>
    <scope>NUCLEOTIDE SEQUENCE</scope>
    <source>
        <strain evidence="3">CBS 538.74</strain>
    </source>
</reference>
<comment type="caution">
    <text evidence="3">The sequence shown here is derived from an EMBL/GenBank/DDBJ whole genome shotgun (WGS) entry which is preliminary data.</text>
</comment>
<name>A0AAN6VFX7_9PEZI</name>
<organism evidence="3 4">
    <name type="scientific">Chaetomidium leptoderma</name>
    <dbReference type="NCBI Taxonomy" id="669021"/>
    <lineage>
        <taxon>Eukaryota</taxon>
        <taxon>Fungi</taxon>
        <taxon>Dikarya</taxon>
        <taxon>Ascomycota</taxon>
        <taxon>Pezizomycotina</taxon>
        <taxon>Sordariomycetes</taxon>
        <taxon>Sordariomycetidae</taxon>
        <taxon>Sordariales</taxon>
        <taxon>Chaetomiaceae</taxon>
        <taxon>Chaetomidium</taxon>
    </lineage>
</organism>
<proteinExistence type="predicted"/>
<feature type="compositionally biased region" description="Low complexity" evidence="1">
    <location>
        <begin position="80"/>
        <end position="125"/>
    </location>
</feature>
<feature type="signal peptide" evidence="2">
    <location>
        <begin position="1"/>
        <end position="22"/>
    </location>
</feature>
<protein>
    <submittedName>
        <fullName evidence="3">Uncharacterized protein</fullName>
    </submittedName>
</protein>
<gene>
    <name evidence="3" type="ORF">C8A00DRAFT_17773</name>
</gene>
<evidence type="ECO:0000256" key="2">
    <source>
        <dbReference type="SAM" id="SignalP"/>
    </source>
</evidence>
<feature type="region of interest" description="Disordered" evidence="1">
    <location>
        <begin position="71"/>
        <end position="125"/>
    </location>
</feature>
<evidence type="ECO:0000313" key="4">
    <source>
        <dbReference type="Proteomes" id="UP001302745"/>
    </source>
</evidence>
<dbReference type="Proteomes" id="UP001302745">
    <property type="component" value="Unassembled WGS sequence"/>
</dbReference>
<sequence>MHHTALLPLFSSILLLGGLAAAVPVATVEEKCESQTICVDSINPCGIRYGGCYDVCDLSAKPIAPPCPMTTITTPPPIPTTKKTTTKKPAPTTTKKVTTKEPAPTNTKKATSTKPPPSSTTSKCSNTVSVCWDGINECGMMYGGYPWPTFVPPPCPTKASMTKVITAVTTLPVLTKSYS</sequence>
<dbReference type="AlphaFoldDB" id="A0AAN6VFX7"/>
<evidence type="ECO:0000313" key="3">
    <source>
        <dbReference type="EMBL" id="KAK4150753.1"/>
    </source>
</evidence>
<reference evidence="3" key="2">
    <citation type="submission" date="2023-05" db="EMBL/GenBank/DDBJ databases">
        <authorList>
            <consortium name="Lawrence Berkeley National Laboratory"/>
            <person name="Steindorff A."/>
            <person name="Hensen N."/>
            <person name="Bonometti L."/>
            <person name="Westerberg I."/>
            <person name="Brannstrom I.O."/>
            <person name="Guillou S."/>
            <person name="Cros-Aarteil S."/>
            <person name="Calhoun S."/>
            <person name="Haridas S."/>
            <person name="Kuo A."/>
            <person name="Mondo S."/>
            <person name="Pangilinan J."/>
            <person name="Riley R."/>
            <person name="Labutti K."/>
            <person name="Andreopoulos B."/>
            <person name="Lipzen A."/>
            <person name="Chen C."/>
            <person name="Yanf M."/>
            <person name="Daum C."/>
            <person name="Ng V."/>
            <person name="Clum A."/>
            <person name="Ohm R."/>
            <person name="Martin F."/>
            <person name="Silar P."/>
            <person name="Natvig D."/>
            <person name="Lalanne C."/>
            <person name="Gautier V."/>
            <person name="Ament-Velasquez S.L."/>
            <person name="Kruys A."/>
            <person name="Hutchinson M.I."/>
            <person name="Powell A.J."/>
            <person name="Barry K."/>
            <person name="Miller A.N."/>
            <person name="Grigoriev I.V."/>
            <person name="Debuchy R."/>
            <person name="Gladieux P."/>
            <person name="Thoren M.H."/>
            <person name="Johannesson H."/>
        </authorList>
    </citation>
    <scope>NUCLEOTIDE SEQUENCE</scope>
    <source>
        <strain evidence="3">CBS 538.74</strain>
    </source>
</reference>
<accession>A0AAN6VFX7</accession>
<keyword evidence="2" id="KW-0732">Signal</keyword>
<dbReference type="EMBL" id="MU857053">
    <property type="protein sequence ID" value="KAK4150753.1"/>
    <property type="molecule type" value="Genomic_DNA"/>
</dbReference>
<feature type="chain" id="PRO_5042891276" evidence="2">
    <location>
        <begin position="23"/>
        <end position="179"/>
    </location>
</feature>
<evidence type="ECO:0000256" key="1">
    <source>
        <dbReference type="SAM" id="MobiDB-lite"/>
    </source>
</evidence>